<comment type="caution">
    <text evidence="1">The sequence shown here is derived from an EMBL/GenBank/DDBJ whole genome shotgun (WGS) entry which is preliminary data.</text>
</comment>
<dbReference type="Proteomes" id="UP001195660">
    <property type="component" value="Unassembled WGS sequence"/>
</dbReference>
<protein>
    <submittedName>
        <fullName evidence="1">Uncharacterized protein</fullName>
    </submittedName>
</protein>
<keyword evidence="2" id="KW-1185">Reference proteome</keyword>
<accession>A0ABS2CAB2</accession>
<name>A0ABS2CAB2_9NEIS</name>
<proteinExistence type="predicted"/>
<dbReference type="EMBL" id="WOFE01000002">
    <property type="protein sequence ID" value="MBM5571078.1"/>
    <property type="molecule type" value="Genomic_DNA"/>
</dbReference>
<evidence type="ECO:0000313" key="2">
    <source>
        <dbReference type="Proteomes" id="UP001195660"/>
    </source>
</evidence>
<gene>
    <name evidence="1" type="ORF">GM173_05720</name>
</gene>
<evidence type="ECO:0000313" key="1">
    <source>
        <dbReference type="EMBL" id="MBM5571078.1"/>
    </source>
</evidence>
<dbReference type="RefSeq" id="WP_203570409.1">
    <property type="nucleotide sequence ID" value="NZ_WOFE01000002.1"/>
</dbReference>
<reference evidence="1 2" key="1">
    <citation type="submission" date="2019-11" db="EMBL/GenBank/DDBJ databases">
        <title>Novel Deefgea species.</title>
        <authorList>
            <person name="Han J.-H."/>
        </authorList>
    </citation>
    <scope>NUCLEOTIDE SEQUENCE [LARGE SCALE GENOMIC DNA]</scope>
    <source>
        <strain evidence="1 2">LMG 24817</strain>
    </source>
</reference>
<sequence length="168" mass="18708">MDFEPNEFKEFVQLGIDVTVDFYPSLIALGFTFKRLSFNNIPDDSCLNWQGVIKRAKGARDVAAYGVFHPANVKAVYAFQVAYKNEAVLLSHVERFENCPLEAKCLLGANFALAVTKTTHSLIQNVSEASISIGVKDPLPELHAMYLKFGQDAYFDADSNTIFYRGGL</sequence>
<organism evidence="1 2">
    <name type="scientific">Deefgea chitinilytica</name>
    <dbReference type="NCBI Taxonomy" id="570276"/>
    <lineage>
        <taxon>Bacteria</taxon>
        <taxon>Pseudomonadati</taxon>
        <taxon>Pseudomonadota</taxon>
        <taxon>Betaproteobacteria</taxon>
        <taxon>Neisseriales</taxon>
        <taxon>Chitinibacteraceae</taxon>
        <taxon>Deefgea</taxon>
    </lineage>
</organism>